<name>A0A6G7VEE6_9GAMM</name>
<keyword evidence="6" id="KW-1185">Reference proteome</keyword>
<evidence type="ECO:0000256" key="3">
    <source>
        <dbReference type="RuleBase" id="RU000389"/>
    </source>
</evidence>
<feature type="transmembrane region" description="Helical" evidence="4">
    <location>
        <begin position="6"/>
        <end position="31"/>
    </location>
</feature>
<dbReference type="InterPro" id="IPR012902">
    <property type="entry name" value="N_methyl_site"/>
</dbReference>
<dbReference type="GO" id="GO:0007155">
    <property type="term" value="P:cell adhesion"/>
    <property type="evidence" value="ECO:0007669"/>
    <property type="project" value="InterPro"/>
</dbReference>
<dbReference type="EMBL" id="CP048029">
    <property type="protein sequence ID" value="QIK38344.1"/>
    <property type="molecule type" value="Genomic_DNA"/>
</dbReference>
<dbReference type="SUPFAM" id="SSF54523">
    <property type="entry name" value="Pili subunits"/>
    <property type="match status" value="1"/>
</dbReference>
<dbReference type="NCBIfam" id="TIGR02532">
    <property type="entry name" value="IV_pilin_GFxxxE"/>
    <property type="match status" value="1"/>
</dbReference>
<accession>A0A6G7VEE6</accession>
<reference evidence="6" key="1">
    <citation type="submission" date="2020-01" db="EMBL/GenBank/DDBJ databases">
        <title>Caldichromatium gen. nov., sp. nov., a thermophilic purple sulfur bacterium member of the family Chromatiaceae isolated from Nakabusa hot spring, Japan.</title>
        <authorList>
            <person name="Saini M.K."/>
            <person name="Hanada S."/>
            <person name="Tank M."/>
        </authorList>
    </citation>
    <scope>NUCLEOTIDE SEQUENCE [LARGE SCALE GENOMIC DNA]</scope>
    <source>
        <strain evidence="6">No.7</strain>
    </source>
</reference>
<proteinExistence type="inferred from homology"/>
<dbReference type="Gene3D" id="3.30.700.10">
    <property type="entry name" value="Glycoprotein, Type 4 Pilin"/>
    <property type="match status" value="1"/>
</dbReference>
<evidence type="ECO:0000313" key="5">
    <source>
        <dbReference type="EMBL" id="QIK38344.1"/>
    </source>
</evidence>
<keyword evidence="4" id="KW-0472">Membrane</keyword>
<dbReference type="KEGG" id="cjap:GWK36_10550"/>
<keyword evidence="4" id="KW-1133">Transmembrane helix</keyword>
<dbReference type="AlphaFoldDB" id="A0A6G7VEE6"/>
<evidence type="ECO:0000256" key="4">
    <source>
        <dbReference type="SAM" id="Phobius"/>
    </source>
</evidence>
<dbReference type="Proteomes" id="UP000502699">
    <property type="component" value="Chromosome"/>
</dbReference>
<dbReference type="RefSeq" id="WP_166271102.1">
    <property type="nucleotide sequence ID" value="NZ_CP048029.1"/>
</dbReference>
<dbReference type="Pfam" id="PF00114">
    <property type="entry name" value="Pilin"/>
    <property type="match status" value="1"/>
</dbReference>
<keyword evidence="4" id="KW-0812">Transmembrane</keyword>
<dbReference type="PANTHER" id="PTHR30093:SF34">
    <property type="entry name" value="PREPILIN PEPTIDASE-DEPENDENT PROTEIN D"/>
    <property type="match status" value="1"/>
</dbReference>
<gene>
    <name evidence="5" type="ORF">GWK36_10550</name>
</gene>
<dbReference type="GO" id="GO:0009289">
    <property type="term" value="C:pilus"/>
    <property type="evidence" value="ECO:0007669"/>
    <property type="project" value="InterPro"/>
</dbReference>
<dbReference type="InterPro" id="IPR001082">
    <property type="entry name" value="Pilin"/>
</dbReference>
<evidence type="ECO:0000313" key="6">
    <source>
        <dbReference type="Proteomes" id="UP000502699"/>
    </source>
</evidence>
<organism evidence="5 6">
    <name type="scientific">Caldichromatium japonicum</name>
    <dbReference type="NCBI Taxonomy" id="2699430"/>
    <lineage>
        <taxon>Bacteria</taxon>
        <taxon>Pseudomonadati</taxon>
        <taxon>Pseudomonadota</taxon>
        <taxon>Gammaproteobacteria</taxon>
        <taxon>Chromatiales</taxon>
        <taxon>Chromatiaceae</taxon>
        <taxon>Caldichromatium</taxon>
    </lineage>
</organism>
<sequence length="139" mass="14968">MKRYEAGFTLIELMIVVAIIGVLAAIALPAYQDYTFKARVSELTLAASSARTCITEITQSAGKGANLETCDNDFSRTQYVDSLTVSNTTGVIRAVGVSAKFNNQNVQITLTPSFSGSYHISKWTCTGSPNKWMPGSCRG</sequence>
<dbReference type="PROSITE" id="PS00409">
    <property type="entry name" value="PROKAR_NTER_METHYL"/>
    <property type="match status" value="1"/>
</dbReference>
<protein>
    <submittedName>
        <fullName evidence="5">Pilin</fullName>
    </submittedName>
</protein>
<evidence type="ECO:0000256" key="1">
    <source>
        <dbReference type="ARBA" id="ARBA00005233"/>
    </source>
</evidence>
<dbReference type="InterPro" id="IPR045584">
    <property type="entry name" value="Pilin-like"/>
</dbReference>
<evidence type="ECO:0000256" key="2">
    <source>
        <dbReference type="ARBA" id="ARBA00022481"/>
    </source>
</evidence>
<keyword evidence="2" id="KW-0488">Methylation</keyword>
<comment type="similarity">
    <text evidence="1 3">Belongs to the N-Me-Phe pilin family.</text>
</comment>
<dbReference type="Pfam" id="PF07963">
    <property type="entry name" value="N_methyl"/>
    <property type="match status" value="1"/>
</dbReference>
<dbReference type="PANTHER" id="PTHR30093">
    <property type="entry name" value="GENERAL SECRETION PATHWAY PROTEIN G"/>
    <property type="match status" value="1"/>
</dbReference>
<keyword evidence="3" id="KW-0281">Fimbrium</keyword>